<evidence type="ECO:0000256" key="1">
    <source>
        <dbReference type="ARBA" id="ARBA00004609"/>
    </source>
</evidence>
<evidence type="ECO:0000256" key="7">
    <source>
        <dbReference type="ARBA" id="ARBA00023180"/>
    </source>
</evidence>
<dbReference type="AlphaFoldDB" id="A0A9B0T3R8"/>
<evidence type="ECO:0000256" key="9">
    <source>
        <dbReference type="SAM" id="SignalP"/>
    </source>
</evidence>
<gene>
    <name evidence="12" type="primary">LOC102819418</name>
</gene>
<accession>A0A9B0T3R8</accession>
<evidence type="ECO:0000256" key="3">
    <source>
        <dbReference type="ARBA" id="ARBA00022622"/>
    </source>
</evidence>
<dbReference type="InterPro" id="IPR035076">
    <property type="entry name" value="Toxin/TOLIP"/>
</dbReference>
<feature type="signal peptide" evidence="9">
    <location>
        <begin position="1"/>
        <end position="21"/>
    </location>
</feature>
<reference evidence="12" key="1">
    <citation type="submission" date="2025-08" db="UniProtKB">
        <authorList>
            <consortium name="RefSeq"/>
        </authorList>
    </citation>
    <scope>IDENTIFICATION</scope>
    <source>
        <tissue evidence="12">Spleen</tissue>
    </source>
</reference>
<evidence type="ECO:0000256" key="2">
    <source>
        <dbReference type="ARBA" id="ARBA00022475"/>
    </source>
</evidence>
<dbReference type="GO" id="GO:0098552">
    <property type="term" value="C:side of membrane"/>
    <property type="evidence" value="ECO:0007669"/>
    <property type="project" value="UniProtKB-KW"/>
</dbReference>
<keyword evidence="2" id="KW-1003">Cell membrane</keyword>
<dbReference type="GO" id="GO:0033130">
    <property type="term" value="F:acetylcholine receptor binding"/>
    <property type="evidence" value="ECO:0007669"/>
    <property type="project" value="TreeGrafter"/>
</dbReference>
<feature type="chain" id="PRO_5038614581" evidence="9">
    <location>
        <begin position="22"/>
        <end position="123"/>
    </location>
</feature>
<keyword evidence="4 9" id="KW-0732">Signal</keyword>
<dbReference type="Pfam" id="PF00087">
    <property type="entry name" value="Toxin_TOLIP"/>
    <property type="match status" value="1"/>
</dbReference>
<organism evidence="11 12">
    <name type="scientific">Chrysochloris asiatica</name>
    <name type="common">Cape golden mole</name>
    <dbReference type="NCBI Taxonomy" id="185453"/>
    <lineage>
        <taxon>Eukaryota</taxon>
        <taxon>Metazoa</taxon>
        <taxon>Chordata</taxon>
        <taxon>Craniata</taxon>
        <taxon>Vertebrata</taxon>
        <taxon>Euteleostomi</taxon>
        <taxon>Mammalia</taxon>
        <taxon>Eutheria</taxon>
        <taxon>Afrotheria</taxon>
        <taxon>Chrysochloridae</taxon>
        <taxon>Chrysochlorinae</taxon>
        <taxon>Chrysochloris</taxon>
    </lineage>
</organism>
<dbReference type="InterPro" id="IPR045860">
    <property type="entry name" value="Snake_toxin-like_sf"/>
</dbReference>
<dbReference type="SUPFAM" id="SSF57302">
    <property type="entry name" value="Snake toxin-like"/>
    <property type="match status" value="1"/>
</dbReference>
<keyword evidence="5" id="KW-0472">Membrane</keyword>
<evidence type="ECO:0000256" key="4">
    <source>
        <dbReference type="ARBA" id="ARBA00022729"/>
    </source>
</evidence>
<dbReference type="Proteomes" id="UP000504623">
    <property type="component" value="Unplaced"/>
</dbReference>
<evidence type="ECO:0000313" key="11">
    <source>
        <dbReference type="Proteomes" id="UP000504623"/>
    </source>
</evidence>
<evidence type="ECO:0000313" key="12">
    <source>
        <dbReference type="RefSeq" id="XP_006830922.1"/>
    </source>
</evidence>
<keyword evidence="6" id="KW-1015">Disulfide bond</keyword>
<dbReference type="PANTHER" id="PTHR32217">
    <property type="entry name" value="LYMPHOCYTE ANTIGEN 6H"/>
    <property type="match status" value="1"/>
</dbReference>
<keyword evidence="11" id="KW-1185">Reference proteome</keyword>
<dbReference type="GO" id="GO:0005886">
    <property type="term" value="C:plasma membrane"/>
    <property type="evidence" value="ECO:0007669"/>
    <property type="project" value="UniProtKB-SubCell"/>
</dbReference>
<evidence type="ECO:0000256" key="6">
    <source>
        <dbReference type="ARBA" id="ARBA00023157"/>
    </source>
</evidence>
<keyword evidence="3" id="KW-0336">GPI-anchor</keyword>
<keyword evidence="7" id="KW-0325">Glycoprotein</keyword>
<dbReference type="GO" id="GO:0030550">
    <property type="term" value="F:acetylcholine receptor inhibitor activity"/>
    <property type="evidence" value="ECO:0007669"/>
    <property type="project" value="TreeGrafter"/>
</dbReference>
<dbReference type="InterPro" id="IPR051445">
    <property type="entry name" value="LY6H/LY6L_nAChR_modulators"/>
</dbReference>
<evidence type="ECO:0000256" key="5">
    <source>
        <dbReference type="ARBA" id="ARBA00023136"/>
    </source>
</evidence>
<dbReference type="GeneID" id="102819418"/>
<dbReference type="Gene3D" id="2.10.60.10">
    <property type="entry name" value="CD59"/>
    <property type="match status" value="1"/>
</dbReference>
<proteinExistence type="predicted"/>
<evidence type="ECO:0000259" key="10">
    <source>
        <dbReference type="Pfam" id="PF00087"/>
    </source>
</evidence>
<comment type="subcellular location">
    <subcellularLocation>
        <location evidence="1">Cell membrane</location>
        <topology evidence="1">Lipid-anchor</topology>
        <topology evidence="1">GPI-anchor</topology>
    </subcellularLocation>
</comment>
<dbReference type="GO" id="GO:0095500">
    <property type="term" value="P:acetylcholine receptor signaling pathway"/>
    <property type="evidence" value="ECO:0007669"/>
    <property type="project" value="TreeGrafter"/>
</dbReference>
<feature type="domain" description="Snake toxin/toxin-like" evidence="10">
    <location>
        <begin position="22"/>
        <end position="101"/>
    </location>
</feature>
<protein>
    <submittedName>
        <fullName evidence="12">Lymphocyte antigen 6H-like</fullName>
    </submittedName>
</protein>
<dbReference type="PANTHER" id="PTHR32217:SF5">
    <property type="entry name" value="LYMPHOCYTE ANTIGEN 6H"/>
    <property type="match status" value="1"/>
</dbReference>
<name>A0A9B0T3R8_CHRAS</name>
<dbReference type="RefSeq" id="XP_006830922.1">
    <property type="nucleotide sequence ID" value="XM_006830859.1"/>
</dbReference>
<dbReference type="GO" id="GO:0045202">
    <property type="term" value="C:synapse"/>
    <property type="evidence" value="ECO:0007669"/>
    <property type="project" value="GOC"/>
</dbReference>
<evidence type="ECO:0000256" key="8">
    <source>
        <dbReference type="ARBA" id="ARBA00023288"/>
    </source>
</evidence>
<keyword evidence="8" id="KW-0449">Lipoprotein</keyword>
<sequence>MRGLCLLLLAALLHCPNQALALKCYTCTNPQDNSLCEAMSCPGDQQVCYIGVMTTANNKGDSQTISEKTTKLVKDIIPMGSIGLSSMDMKVSKCCDSDLCNGVALVRPQWTLSVGLLLLWTYM</sequence>